<comment type="subcellular location">
    <subcellularLocation>
        <location evidence="5">Cell membrane</location>
        <topology evidence="5">Multi-pass membrane protein</topology>
    </subcellularLocation>
    <subcellularLocation>
        <location evidence="1">Membrane</location>
        <topology evidence="1">Multi-pass membrane protein</topology>
    </subcellularLocation>
</comment>
<dbReference type="SUPFAM" id="SSF161098">
    <property type="entry name" value="MetI-like"/>
    <property type="match status" value="1"/>
</dbReference>
<proteinExistence type="inferred from homology"/>
<gene>
    <name evidence="7" type="primary">gsiC2</name>
    <name evidence="7" type="ordered locus">Tph_c17930</name>
</gene>
<feature type="transmembrane region" description="Helical" evidence="5">
    <location>
        <begin position="133"/>
        <end position="166"/>
    </location>
</feature>
<evidence type="ECO:0000313" key="8">
    <source>
        <dbReference type="Proteomes" id="UP000000467"/>
    </source>
</evidence>
<organism evidence="7 8">
    <name type="scientific">Thermacetogenium phaeum (strain ATCC BAA-254 / DSM 26808 / PB)</name>
    <dbReference type="NCBI Taxonomy" id="1089553"/>
    <lineage>
        <taxon>Bacteria</taxon>
        <taxon>Bacillati</taxon>
        <taxon>Bacillota</taxon>
        <taxon>Clostridia</taxon>
        <taxon>Thermoanaerobacterales</taxon>
        <taxon>Thermoanaerobacteraceae</taxon>
        <taxon>Thermacetogenium</taxon>
    </lineage>
</organism>
<dbReference type="KEGG" id="tpz:Tph_c17930"/>
<evidence type="ECO:0000259" key="6">
    <source>
        <dbReference type="PROSITE" id="PS50928"/>
    </source>
</evidence>
<dbReference type="HOGENOM" id="CLU_036879_1_0_9"/>
<dbReference type="CDD" id="cd06261">
    <property type="entry name" value="TM_PBP2"/>
    <property type="match status" value="1"/>
</dbReference>
<dbReference type="PANTHER" id="PTHR43376">
    <property type="entry name" value="OLIGOPEPTIDE TRANSPORT SYSTEM PERMEASE PROTEIN"/>
    <property type="match status" value="1"/>
</dbReference>
<comment type="similarity">
    <text evidence="5">Belongs to the binding-protein-dependent transport system permease family.</text>
</comment>
<name>K4LVF0_THEPS</name>
<dbReference type="Gene3D" id="1.10.3720.10">
    <property type="entry name" value="MetI-like"/>
    <property type="match status" value="1"/>
</dbReference>
<evidence type="ECO:0000256" key="5">
    <source>
        <dbReference type="RuleBase" id="RU363032"/>
    </source>
</evidence>
<dbReference type="PROSITE" id="PS50928">
    <property type="entry name" value="ABC_TM1"/>
    <property type="match status" value="1"/>
</dbReference>
<dbReference type="GO" id="GO:0005886">
    <property type="term" value="C:plasma membrane"/>
    <property type="evidence" value="ECO:0007669"/>
    <property type="project" value="UniProtKB-SubCell"/>
</dbReference>
<dbReference type="Pfam" id="PF00528">
    <property type="entry name" value="BPD_transp_1"/>
    <property type="match status" value="1"/>
</dbReference>
<evidence type="ECO:0000256" key="4">
    <source>
        <dbReference type="ARBA" id="ARBA00023136"/>
    </source>
</evidence>
<dbReference type="AlphaFoldDB" id="K4LVF0"/>
<evidence type="ECO:0000256" key="1">
    <source>
        <dbReference type="ARBA" id="ARBA00004141"/>
    </source>
</evidence>
<feature type="transmembrane region" description="Helical" evidence="5">
    <location>
        <begin position="244"/>
        <end position="269"/>
    </location>
</feature>
<keyword evidence="3 5" id="KW-1133">Transmembrane helix</keyword>
<accession>K4LVF0</accession>
<dbReference type="EMBL" id="CP003732">
    <property type="protein sequence ID" value="AFV11994.1"/>
    <property type="molecule type" value="Genomic_DNA"/>
</dbReference>
<dbReference type="PANTHER" id="PTHR43376:SF1">
    <property type="entry name" value="OLIGOPEPTIDE TRANSPORT SYSTEM PERMEASE PROTEIN"/>
    <property type="match status" value="1"/>
</dbReference>
<keyword evidence="4 5" id="KW-0472">Membrane</keyword>
<evidence type="ECO:0000256" key="2">
    <source>
        <dbReference type="ARBA" id="ARBA00022692"/>
    </source>
</evidence>
<feature type="transmembrane region" description="Helical" evidence="5">
    <location>
        <begin position="289"/>
        <end position="308"/>
    </location>
</feature>
<sequence>MKKAGSGASYLIAFFLIITINFVLPRLMPGDPLMAIYGEEALIAMTPELKAELTQRFSLDRPLGEQFISYLLALLRGDLGYSYYYNAPVLEVIAGSLPWTLLLVGLAVLASSILGIVLGIESGYRRGRPLDKVFLAGLMSFSGLPDFFVGTLLLLLFGVALGVMPLAGAVTPYAGKTGLELIFDVLHHLALPLFALVLVRLAGTYLLTRNTMITTLGEAFILTAKAKGCRERVIRYRHAGKNSLLPVVTATGLQLAHSVTGALFIEIIFSYPGVGSILYNSLLTRDYPLMQGILLVTTVVILAANYLVDLLYARIDPRVSQAH</sequence>
<feature type="transmembrane region" description="Helical" evidence="5">
    <location>
        <begin position="186"/>
        <end position="207"/>
    </location>
</feature>
<dbReference type="STRING" id="1089553.Tph_c17930"/>
<dbReference type="InterPro" id="IPR000515">
    <property type="entry name" value="MetI-like"/>
</dbReference>
<keyword evidence="2 5" id="KW-0812">Transmembrane</keyword>
<reference evidence="7 8" key="1">
    <citation type="journal article" date="2012" name="BMC Genomics">
        <title>Genome-guided analysis of physiological and morphological traits of the fermentative acetate oxidizer Thermacetogenium phaeum.</title>
        <authorList>
            <person name="Oehler D."/>
            <person name="Poehlein A."/>
            <person name="Leimbach A."/>
            <person name="Muller N."/>
            <person name="Daniel R."/>
            <person name="Gottschalk G."/>
            <person name="Schink B."/>
        </authorList>
    </citation>
    <scope>NUCLEOTIDE SEQUENCE [LARGE SCALE GENOMIC DNA]</scope>
    <source>
        <strain evidence="8">ATCC BAA-254 / DSM 26808 / PB</strain>
    </source>
</reference>
<dbReference type="Proteomes" id="UP000000467">
    <property type="component" value="Chromosome"/>
</dbReference>
<keyword evidence="5" id="KW-0813">Transport</keyword>
<dbReference type="eggNOG" id="COG0601">
    <property type="taxonomic scope" value="Bacteria"/>
</dbReference>
<dbReference type="InterPro" id="IPR035906">
    <property type="entry name" value="MetI-like_sf"/>
</dbReference>
<feature type="domain" description="ABC transmembrane type-1" evidence="6">
    <location>
        <begin position="97"/>
        <end position="312"/>
    </location>
</feature>
<protein>
    <submittedName>
        <fullName evidence="7">Glutathione ABC transport system permease protein GsiC</fullName>
    </submittedName>
</protein>
<keyword evidence="8" id="KW-1185">Reference proteome</keyword>
<evidence type="ECO:0000313" key="7">
    <source>
        <dbReference type="EMBL" id="AFV11994.1"/>
    </source>
</evidence>
<feature type="transmembrane region" description="Helical" evidence="5">
    <location>
        <begin position="6"/>
        <end position="24"/>
    </location>
</feature>
<dbReference type="RefSeq" id="WP_015050871.1">
    <property type="nucleotide sequence ID" value="NC_018870.1"/>
</dbReference>
<dbReference type="GO" id="GO:0055085">
    <property type="term" value="P:transmembrane transport"/>
    <property type="evidence" value="ECO:0007669"/>
    <property type="project" value="InterPro"/>
</dbReference>
<feature type="transmembrane region" description="Helical" evidence="5">
    <location>
        <begin position="97"/>
        <end position="121"/>
    </location>
</feature>
<evidence type="ECO:0000256" key="3">
    <source>
        <dbReference type="ARBA" id="ARBA00022989"/>
    </source>
</evidence>